<feature type="compositionally biased region" description="Polar residues" evidence="1">
    <location>
        <begin position="97"/>
        <end position="117"/>
    </location>
</feature>
<proteinExistence type="predicted"/>
<evidence type="ECO:0000313" key="3">
    <source>
        <dbReference type="Proteomes" id="UP001295444"/>
    </source>
</evidence>
<sequence length="117" mass="13082">MNKRNRTPNTSSGINPKCSTRPQLISFRLSNPQFSELWSLETSERDITEALLAQGATNSPICKAALKHMEKATLNRRTSKGKKQIDGRAPHKVLSKGTASIRWTSSTHSLLQPRNIR</sequence>
<feature type="compositionally biased region" description="Polar residues" evidence="1">
    <location>
        <begin position="7"/>
        <end position="20"/>
    </location>
</feature>
<feature type="region of interest" description="Disordered" evidence="1">
    <location>
        <begin position="74"/>
        <end position="117"/>
    </location>
</feature>
<organism evidence="2 3">
    <name type="scientific">Pelobates cultripes</name>
    <name type="common">Western spadefoot toad</name>
    <dbReference type="NCBI Taxonomy" id="61616"/>
    <lineage>
        <taxon>Eukaryota</taxon>
        <taxon>Metazoa</taxon>
        <taxon>Chordata</taxon>
        <taxon>Craniata</taxon>
        <taxon>Vertebrata</taxon>
        <taxon>Euteleostomi</taxon>
        <taxon>Amphibia</taxon>
        <taxon>Batrachia</taxon>
        <taxon>Anura</taxon>
        <taxon>Pelobatoidea</taxon>
        <taxon>Pelobatidae</taxon>
        <taxon>Pelobates</taxon>
    </lineage>
</organism>
<dbReference type="EMBL" id="OW240916">
    <property type="protein sequence ID" value="CAH2297006.1"/>
    <property type="molecule type" value="Genomic_DNA"/>
</dbReference>
<dbReference type="AlphaFoldDB" id="A0AAD1SEV2"/>
<evidence type="ECO:0000256" key="1">
    <source>
        <dbReference type="SAM" id="MobiDB-lite"/>
    </source>
</evidence>
<feature type="region of interest" description="Disordered" evidence="1">
    <location>
        <begin position="1"/>
        <end position="20"/>
    </location>
</feature>
<evidence type="ECO:0000313" key="2">
    <source>
        <dbReference type="EMBL" id="CAH2297006.1"/>
    </source>
</evidence>
<gene>
    <name evidence="2" type="ORF">PECUL_23A059257</name>
</gene>
<reference evidence="2" key="1">
    <citation type="submission" date="2022-03" db="EMBL/GenBank/DDBJ databases">
        <authorList>
            <person name="Alioto T."/>
            <person name="Alioto T."/>
            <person name="Gomez Garrido J."/>
        </authorList>
    </citation>
    <scope>NUCLEOTIDE SEQUENCE</scope>
</reference>
<dbReference type="Proteomes" id="UP001295444">
    <property type="component" value="Chromosome 05"/>
</dbReference>
<accession>A0AAD1SEV2</accession>
<name>A0AAD1SEV2_PELCU</name>
<protein>
    <submittedName>
        <fullName evidence="2">Uncharacterized protein</fullName>
    </submittedName>
</protein>
<keyword evidence="3" id="KW-1185">Reference proteome</keyword>